<reference evidence="3" key="1">
    <citation type="journal article" date="2019" name="Int. J. Syst. Evol. Microbiol.">
        <title>The Global Catalogue of Microorganisms (GCM) 10K type strain sequencing project: providing services to taxonomists for standard genome sequencing and annotation.</title>
        <authorList>
            <consortium name="The Broad Institute Genomics Platform"/>
            <consortium name="The Broad Institute Genome Sequencing Center for Infectious Disease"/>
            <person name="Wu L."/>
            <person name="Ma J."/>
        </authorList>
    </citation>
    <scope>NUCLEOTIDE SEQUENCE [LARGE SCALE GENOMIC DNA]</scope>
    <source>
        <strain evidence="3">NBRC 108730</strain>
    </source>
</reference>
<accession>A0ABQ6JGB1</accession>
<feature type="compositionally biased region" description="Basic and acidic residues" evidence="1">
    <location>
        <begin position="108"/>
        <end position="118"/>
    </location>
</feature>
<sequence length="166" mass="18783">MLAPVSALIGFTVMLPQSLVPGGLPDVVGLLDLEAGVTEQAGHLVQPRRRRARGFADDQPAPRPVHDEARLGGARAEVHHAADDLRRRQGHGDRAVRVDRPQPQAVRRATEPGREPPRHAVHRRQHHRARPDQRCQARRQRGQRLRLHRDHHDVVHPEALRPRPPR</sequence>
<feature type="compositionally biased region" description="Basic and acidic residues" evidence="1">
    <location>
        <begin position="64"/>
        <end position="100"/>
    </location>
</feature>
<gene>
    <name evidence="2" type="ORF">GCM10025868_20620</name>
</gene>
<proteinExistence type="predicted"/>
<organism evidence="2 3">
    <name type="scientific">Angustibacter aerolatus</name>
    <dbReference type="NCBI Taxonomy" id="1162965"/>
    <lineage>
        <taxon>Bacteria</taxon>
        <taxon>Bacillati</taxon>
        <taxon>Actinomycetota</taxon>
        <taxon>Actinomycetes</taxon>
        <taxon>Kineosporiales</taxon>
        <taxon>Kineosporiaceae</taxon>
    </lineage>
</organism>
<feature type="compositionally biased region" description="Basic residues" evidence="1">
    <location>
        <begin position="136"/>
        <end position="149"/>
    </location>
</feature>
<keyword evidence="3" id="KW-1185">Reference proteome</keyword>
<protein>
    <submittedName>
        <fullName evidence="2">Uncharacterized protein</fullName>
    </submittedName>
</protein>
<feature type="region of interest" description="Disordered" evidence="1">
    <location>
        <begin position="42"/>
        <end position="166"/>
    </location>
</feature>
<evidence type="ECO:0000313" key="3">
    <source>
        <dbReference type="Proteomes" id="UP001157017"/>
    </source>
</evidence>
<evidence type="ECO:0000313" key="2">
    <source>
        <dbReference type="EMBL" id="GMA86812.1"/>
    </source>
</evidence>
<dbReference type="Proteomes" id="UP001157017">
    <property type="component" value="Unassembled WGS sequence"/>
</dbReference>
<feature type="compositionally biased region" description="Basic residues" evidence="1">
    <location>
        <begin position="119"/>
        <end position="129"/>
    </location>
</feature>
<name>A0ABQ6JGB1_9ACTN</name>
<comment type="caution">
    <text evidence="2">The sequence shown here is derived from an EMBL/GenBank/DDBJ whole genome shotgun (WGS) entry which is preliminary data.</text>
</comment>
<dbReference type="EMBL" id="BSUZ01000001">
    <property type="protein sequence ID" value="GMA86812.1"/>
    <property type="molecule type" value="Genomic_DNA"/>
</dbReference>
<evidence type="ECO:0000256" key="1">
    <source>
        <dbReference type="SAM" id="MobiDB-lite"/>
    </source>
</evidence>
<feature type="compositionally biased region" description="Basic and acidic residues" evidence="1">
    <location>
        <begin position="150"/>
        <end position="166"/>
    </location>
</feature>